<feature type="transmembrane region" description="Helical" evidence="1">
    <location>
        <begin position="241"/>
        <end position="269"/>
    </location>
</feature>
<feature type="transmembrane region" description="Helical" evidence="1">
    <location>
        <begin position="147"/>
        <end position="167"/>
    </location>
</feature>
<feature type="transmembrane region" description="Helical" evidence="1">
    <location>
        <begin position="174"/>
        <end position="199"/>
    </location>
</feature>
<keyword evidence="1" id="KW-1133">Transmembrane helix</keyword>
<feature type="transmembrane region" description="Helical" evidence="1">
    <location>
        <begin position="275"/>
        <end position="293"/>
    </location>
</feature>
<feature type="transmembrane region" description="Helical" evidence="1">
    <location>
        <begin position="205"/>
        <end position="229"/>
    </location>
</feature>
<protein>
    <submittedName>
        <fullName evidence="2">Uncharacterized protein</fullName>
    </submittedName>
</protein>
<organism evidence="2">
    <name type="scientific">Photinus pyralis</name>
    <name type="common">Common eastern firefly</name>
    <name type="synonym">Lampyris pyralis</name>
    <dbReference type="NCBI Taxonomy" id="7054"/>
    <lineage>
        <taxon>Eukaryota</taxon>
        <taxon>Metazoa</taxon>
        <taxon>Ecdysozoa</taxon>
        <taxon>Arthropoda</taxon>
        <taxon>Hexapoda</taxon>
        <taxon>Insecta</taxon>
        <taxon>Pterygota</taxon>
        <taxon>Neoptera</taxon>
        <taxon>Endopterygota</taxon>
        <taxon>Coleoptera</taxon>
        <taxon>Polyphaga</taxon>
        <taxon>Elateriformia</taxon>
        <taxon>Elateroidea</taxon>
        <taxon>Lampyridae</taxon>
        <taxon>Lampyrinae</taxon>
        <taxon>Photinus</taxon>
    </lineage>
</organism>
<evidence type="ECO:0000313" key="2">
    <source>
        <dbReference type="EMBL" id="JAV56858.1"/>
    </source>
</evidence>
<sequence>MEIFLTFRISVSPGSLVSLLRKTASISLTTSCSSFSSANSFAFNCSISSGDNLDRSFFMVDSTSADGVLTVLESVVHSFSSFGFRVSSLCSSVIFLIGLSGNLPTGEVPLGLRDIGLRSGLGSFLSVGLGGSRLGADLIFDSTTLRLFASFALLAGVALGDVFGAGFNLVASPFILASTVFLGVVGEAFFSAGMGGLVFRSTDLALLYGLISALTLDSGFDLVFSLSVFSSTVFPFTRSFLVSIIWGPLLSLSVESYFLIAFSIMGWAVPLVCPFLSSSSTTLFSIFGLLSGIDLGLNSFWSCTILSVLVSFVLIIVEVSVLAEHDGYLIHSSCFSLSSPSNILCCGLLPGNNILVMLSLILAGCHTSRAHMETRLYVGKTNSFPFF</sequence>
<keyword evidence="1" id="KW-0472">Membrane</keyword>
<evidence type="ECO:0000256" key="1">
    <source>
        <dbReference type="SAM" id="Phobius"/>
    </source>
</evidence>
<dbReference type="AlphaFoldDB" id="A0A1Y1K8V3"/>
<accession>A0A1Y1K8V3</accession>
<feature type="transmembrane region" description="Helical" evidence="1">
    <location>
        <begin position="341"/>
        <end position="365"/>
    </location>
</feature>
<keyword evidence="1" id="KW-0812">Transmembrane</keyword>
<dbReference type="EMBL" id="GEZM01091393">
    <property type="protein sequence ID" value="JAV56858.1"/>
    <property type="molecule type" value="Transcribed_RNA"/>
</dbReference>
<name>A0A1Y1K8V3_PHOPY</name>
<proteinExistence type="predicted"/>
<feature type="transmembrane region" description="Helical" evidence="1">
    <location>
        <begin position="300"/>
        <end position="321"/>
    </location>
</feature>
<reference evidence="2" key="1">
    <citation type="journal article" date="2016" name="Sci. Rep.">
        <title>Molecular characterization of firefly nuptial gifts: a multi-omics approach sheds light on postcopulatory sexual selection.</title>
        <authorList>
            <person name="Al-Wathiqui N."/>
            <person name="Fallon T.R."/>
            <person name="South A."/>
            <person name="Weng J.K."/>
            <person name="Lewis S.M."/>
        </authorList>
    </citation>
    <scope>NUCLEOTIDE SEQUENCE</scope>
</reference>